<feature type="compositionally biased region" description="Polar residues" evidence="1">
    <location>
        <begin position="107"/>
        <end position="116"/>
    </location>
</feature>
<accession>A0A6J3GH48</accession>
<dbReference type="Proteomes" id="UP000504640">
    <property type="component" value="Unplaced"/>
</dbReference>
<proteinExistence type="predicted"/>
<reference evidence="3" key="1">
    <citation type="submission" date="2025-08" db="UniProtKB">
        <authorList>
            <consortium name="RefSeq"/>
        </authorList>
    </citation>
    <scope>IDENTIFICATION</scope>
    <source>
        <tissue evidence="3">Blood</tissue>
    </source>
</reference>
<gene>
    <name evidence="3" type="primary">LOC116538894</name>
</gene>
<feature type="compositionally biased region" description="Basic and acidic residues" evidence="1">
    <location>
        <begin position="30"/>
        <end position="41"/>
    </location>
</feature>
<feature type="compositionally biased region" description="Low complexity" evidence="1">
    <location>
        <begin position="55"/>
        <end position="74"/>
    </location>
</feature>
<protein>
    <submittedName>
        <fullName evidence="3">Predicted GPI-anchored protein 58</fullName>
    </submittedName>
</protein>
<feature type="region of interest" description="Disordered" evidence="1">
    <location>
        <begin position="1"/>
        <end position="130"/>
    </location>
</feature>
<evidence type="ECO:0000256" key="1">
    <source>
        <dbReference type="SAM" id="MobiDB-lite"/>
    </source>
</evidence>
<evidence type="ECO:0000313" key="3">
    <source>
        <dbReference type="RefSeq" id="XP_032117358.1"/>
    </source>
</evidence>
<dbReference type="RefSeq" id="XP_032117358.1">
    <property type="nucleotide sequence ID" value="XM_032261467.1"/>
</dbReference>
<sequence>MRAERRAPRPRASAENGFEVWAEGRSPPPGKEESRCERSQERSLGGRPERPRPQSPRSAARGASAPESAPSASPAAPPRPAAARAPREPGPALLSAALGWSLHFPGTRTSPRTPSQAPAGPADRRRPELAVAATLKRTLWQTRCHQGHTQA</sequence>
<name>A0A6J3GH48_SAPAP</name>
<keyword evidence="2" id="KW-1185">Reference proteome</keyword>
<dbReference type="GeneID" id="116538894"/>
<organism evidence="2 3">
    <name type="scientific">Sapajus apella</name>
    <name type="common">Brown-capped capuchin</name>
    <name type="synonym">Cebus apella</name>
    <dbReference type="NCBI Taxonomy" id="9515"/>
    <lineage>
        <taxon>Eukaryota</taxon>
        <taxon>Metazoa</taxon>
        <taxon>Chordata</taxon>
        <taxon>Craniata</taxon>
        <taxon>Vertebrata</taxon>
        <taxon>Euteleostomi</taxon>
        <taxon>Mammalia</taxon>
        <taxon>Eutheria</taxon>
        <taxon>Euarchontoglires</taxon>
        <taxon>Primates</taxon>
        <taxon>Haplorrhini</taxon>
        <taxon>Platyrrhini</taxon>
        <taxon>Cebidae</taxon>
        <taxon>Cebinae</taxon>
        <taxon>Sapajus</taxon>
    </lineage>
</organism>
<evidence type="ECO:0000313" key="2">
    <source>
        <dbReference type="Proteomes" id="UP000504640"/>
    </source>
</evidence>
<dbReference type="AlphaFoldDB" id="A0A6J3GH48"/>